<dbReference type="InterPro" id="IPR036635">
    <property type="entry name" value="MurB_C_sf"/>
</dbReference>
<evidence type="ECO:0000256" key="17">
    <source>
        <dbReference type="ARBA" id="ARBA00023316"/>
    </source>
</evidence>
<keyword evidence="15 20" id="KW-0560">Oxidoreductase</keyword>
<evidence type="ECO:0000256" key="12">
    <source>
        <dbReference type="ARBA" id="ARBA00022857"/>
    </source>
</evidence>
<evidence type="ECO:0000256" key="13">
    <source>
        <dbReference type="ARBA" id="ARBA00022960"/>
    </source>
</evidence>
<feature type="active site" evidence="20">
    <location>
        <position position="327"/>
    </location>
</feature>
<dbReference type="GO" id="GO:0005829">
    <property type="term" value="C:cytosol"/>
    <property type="evidence" value="ECO:0007669"/>
    <property type="project" value="TreeGrafter"/>
</dbReference>
<keyword evidence="23" id="KW-1185">Reference proteome</keyword>
<dbReference type="PATRIC" id="fig|1354272.4.peg.2005"/>
<comment type="pathway">
    <text evidence="4 20">Cell wall biogenesis; peptidoglycan biosynthesis.</text>
</comment>
<evidence type="ECO:0000256" key="1">
    <source>
        <dbReference type="ARBA" id="ARBA00001974"/>
    </source>
</evidence>
<evidence type="ECO:0000256" key="5">
    <source>
        <dbReference type="ARBA" id="ARBA00010485"/>
    </source>
</evidence>
<dbReference type="HAMAP" id="MF_00037">
    <property type="entry name" value="MurB"/>
    <property type="match status" value="1"/>
</dbReference>
<evidence type="ECO:0000256" key="11">
    <source>
        <dbReference type="ARBA" id="ARBA00022827"/>
    </source>
</evidence>
<dbReference type="Gene3D" id="3.30.465.10">
    <property type="match status" value="1"/>
</dbReference>
<dbReference type="UniPathway" id="UPA00219"/>
<dbReference type="Pfam" id="PF02873">
    <property type="entry name" value="MurB_C"/>
    <property type="match status" value="1"/>
</dbReference>
<dbReference type="AlphaFoldDB" id="A0A1B7JV16"/>
<evidence type="ECO:0000259" key="21">
    <source>
        <dbReference type="PROSITE" id="PS51387"/>
    </source>
</evidence>
<dbReference type="GO" id="GO:0051301">
    <property type="term" value="P:cell division"/>
    <property type="evidence" value="ECO:0007669"/>
    <property type="project" value="UniProtKB-KW"/>
</dbReference>
<dbReference type="EC" id="1.3.1.98" evidence="6 20"/>
<keyword evidence="8 20" id="KW-0963">Cytoplasm</keyword>
<dbReference type="PANTHER" id="PTHR21071">
    <property type="entry name" value="UDP-N-ACETYLENOLPYRUVOYLGLUCOSAMINE REDUCTASE"/>
    <property type="match status" value="1"/>
</dbReference>
<feature type="active site" description="Proton donor" evidence="20">
    <location>
        <position position="231"/>
    </location>
</feature>
<dbReference type="Pfam" id="PF01565">
    <property type="entry name" value="FAD_binding_4"/>
    <property type="match status" value="1"/>
</dbReference>
<dbReference type="InterPro" id="IPR016169">
    <property type="entry name" value="FAD-bd_PCMH_sub2"/>
</dbReference>
<dbReference type="Proteomes" id="UP000078224">
    <property type="component" value="Unassembled WGS sequence"/>
</dbReference>
<dbReference type="GO" id="GO:0008762">
    <property type="term" value="F:UDP-N-acetylmuramate dehydrogenase activity"/>
    <property type="evidence" value="ECO:0007669"/>
    <property type="project" value="UniProtKB-UniRule"/>
</dbReference>
<evidence type="ECO:0000256" key="19">
    <source>
        <dbReference type="ARBA" id="ARBA00048914"/>
    </source>
</evidence>
<evidence type="ECO:0000256" key="15">
    <source>
        <dbReference type="ARBA" id="ARBA00023002"/>
    </source>
</evidence>
<dbReference type="InterPro" id="IPR003170">
    <property type="entry name" value="MurB"/>
</dbReference>
<evidence type="ECO:0000256" key="4">
    <source>
        <dbReference type="ARBA" id="ARBA00004752"/>
    </source>
</evidence>
<keyword evidence="14 20" id="KW-0573">Peptidoglycan synthesis</keyword>
<comment type="catalytic activity">
    <reaction evidence="19 20">
        <text>UDP-N-acetyl-alpha-D-muramate + NADP(+) = UDP-N-acetyl-3-O-(1-carboxyvinyl)-alpha-D-glucosamine + NADPH + H(+)</text>
        <dbReference type="Rhea" id="RHEA:12248"/>
        <dbReference type="ChEBI" id="CHEBI:15378"/>
        <dbReference type="ChEBI" id="CHEBI:57783"/>
        <dbReference type="ChEBI" id="CHEBI:58349"/>
        <dbReference type="ChEBI" id="CHEBI:68483"/>
        <dbReference type="ChEBI" id="CHEBI:70757"/>
        <dbReference type="EC" id="1.3.1.98"/>
    </reaction>
</comment>
<evidence type="ECO:0000256" key="16">
    <source>
        <dbReference type="ARBA" id="ARBA00023306"/>
    </source>
</evidence>
<dbReference type="GO" id="GO:0071555">
    <property type="term" value="P:cell wall organization"/>
    <property type="evidence" value="ECO:0007669"/>
    <property type="project" value="UniProtKB-KW"/>
</dbReference>
<evidence type="ECO:0000313" key="23">
    <source>
        <dbReference type="Proteomes" id="UP000078224"/>
    </source>
</evidence>
<evidence type="ECO:0000256" key="18">
    <source>
        <dbReference type="ARBA" id="ARBA00031026"/>
    </source>
</evidence>
<keyword evidence="9 20" id="KW-0132">Cell division</keyword>
<evidence type="ECO:0000256" key="20">
    <source>
        <dbReference type="HAMAP-Rule" id="MF_00037"/>
    </source>
</evidence>
<evidence type="ECO:0000256" key="6">
    <source>
        <dbReference type="ARBA" id="ARBA00012518"/>
    </source>
</evidence>
<dbReference type="InterPro" id="IPR006094">
    <property type="entry name" value="Oxid_FAD_bind_N"/>
</dbReference>
<dbReference type="SUPFAM" id="SSF56194">
    <property type="entry name" value="Uridine diphospho-N-Acetylenolpyruvylglucosamine reductase, MurB, C-terminal domain"/>
    <property type="match status" value="1"/>
</dbReference>
<dbReference type="GO" id="GO:0009252">
    <property type="term" value="P:peptidoglycan biosynthetic process"/>
    <property type="evidence" value="ECO:0007669"/>
    <property type="project" value="UniProtKB-UniRule"/>
</dbReference>
<keyword evidence="17 20" id="KW-0961">Cell wall biogenesis/degradation</keyword>
<dbReference type="InterPro" id="IPR016166">
    <property type="entry name" value="FAD-bd_PCMH"/>
</dbReference>
<comment type="subcellular location">
    <subcellularLocation>
        <location evidence="3 20">Cytoplasm</location>
    </subcellularLocation>
</comment>
<reference evidence="22 23" key="1">
    <citation type="submission" date="2016-04" db="EMBL/GenBank/DDBJ databases">
        <title>ATOL: Assembling a taxonomically balanced genome-scale reconstruction of the evolutionary history of the Enterobacteriaceae.</title>
        <authorList>
            <person name="Plunkett G.III."/>
            <person name="Neeno-Eckwall E.C."/>
            <person name="Glasner J.D."/>
            <person name="Perna N.T."/>
        </authorList>
    </citation>
    <scope>NUCLEOTIDE SEQUENCE [LARGE SCALE GENOMIC DNA]</scope>
    <source>
        <strain evidence="22 23">ATCC 35613</strain>
    </source>
</reference>
<proteinExistence type="inferred from homology"/>
<evidence type="ECO:0000256" key="14">
    <source>
        <dbReference type="ARBA" id="ARBA00022984"/>
    </source>
</evidence>
<dbReference type="NCBIfam" id="TIGR00179">
    <property type="entry name" value="murB"/>
    <property type="match status" value="1"/>
</dbReference>
<dbReference type="PROSITE" id="PS51387">
    <property type="entry name" value="FAD_PCMH"/>
    <property type="match status" value="1"/>
</dbReference>
<comment type="cofactor">
    <cofactor evidence="1 20">
        <name>FAD</name>
        <dbReference type="ChEBI" id="CHEBI:57692"/>
    </cofactor>
</comment>
<feature type="active site" evidence="20">
    <location>
        <position position="161"/>
    </location>
</feature>
<feature type="domain" description="FAD-binding PCMH-type" evidence="21">
    <location>
        <begin position="15"/>
        <end position="185"/>
    </location>
</feature>
<protein>
    <recommendedName>
        <fullName evidence="7 20">UDP-N-acetylenolpyruvoylglucosamine reductase</fullName>
        <ecNumber evidence="6 20">1.3.1.98</ecNumber>
    </recommendedName>
    <alternativeName>
        <fullName evidence="18 20">UDP-N-acetylmuramate dehydrogenase</fullName>
    </alternativeName>
</protein>
<accession>A0A1B7JV16</accession>
<keyword evidence="16 20" id="KW-0131">Cell cycle</keyword>
<dbReference type="EMBL" id="LXEW01000029">
    <property type="protein sequence ID" value="OAT51738.1"/>
    <property type="molecule type" value="Genomic_DNA"/>
</dbReference>
<dbReference type="Gene3D" id="3.90.78.10">
    <property type="entry name" value="UDP-N-acetylenolpyruvoylglucosamine reductase, C-terminal domain"/>
    <property type="match status" value="1"/>
</dbReference>
<dbReference type="Gene3D" id="3.30.43.10">
    <property type="entry name" value="Uridine Diphospho-n-acetylenolpyruvylglucosamine Reductase, domain 2"/>
    <property type="match status" value="1"/>
</dbReference>
<dbReference type="GO" id="GO:0008360">
    <property type="term" value="P:regulation of cell shape"/>
    <property type="evidence" value="ECO:0007669"/>
    <property type="project" value="UniProtKB-KW"/>
</dbReference>
<evidence type="ECO:0000256" key="3">
    <source>
        <dbReference type="ARBA" id="ARBA00004496"/>
    </source>
</evidence>
<comment type="similarity">
    <text evidence="5 20">Belongs to the MurB family.</text>
</comment>
<keyword evidence="13 20" id="KW-0133">Cell shape</keyword>
<evidence type="ECO:0000256" key="2">
    <source>
        <dbReference type="ARBA" id="ARBA00003921"/>
    </source>
</evidence>
<evidence type="ECO:0000256" key="10">
    <source>
        <dbReference type="ARBA" id="ARBA00022630"/>
    </source>
</evidence>
<keyword evidence="10 20" id="KW-0285">Flavoprotein</keyword>
<keyword evidence="11 20" id="KW-0274">FAD</keyword>
<dbReference type="PANTHER" id="PTHR21071:SF4">
    <property type="entry name" value="UDP-N-ACETYLENOLPYRUVOYLGLUCOSAMINE REDUCTASE"/>
    <property type="match status" value="1"/>
</dbReference>
<keyword evidence="12 20" id="KW-0521">NADP</keyword>
<dbReference type="GO" id="GO:0071949">
    <property type="term" value="F:FAD binding"/>
    <property type="evidence" value="ECO:0007669"/>
    <property type="project" value="InterPro"/>
</dbReference>
<dbReference type="NCBIfam" id="NF000755">
    <property type="entry name" value="PRK00046.1"/>
    <property type="match status" value="1"/>
</dbReference>
<dbReference type="OrthoDB" id="9804753at2"/>
<comment type="caution">
    <text evidence="22">The sequence shown here is derived from an EMBL/GenBank/DDBJ whole genome shotgun (WGS) entry which is preliminary data.</text>
</comment>
<sequence length="344" mass="37798">MKPTSELKSFNSFGIDAKAMSLCTVQSTDALYQQWLDAKNKKIPALLLGGGSNVLFIEDFEGIIIVNRIKGVHVTDTTDFWHVHAEAGENWHQLLETLLKEGIYGAENLALIPGCVGTAPIQNIGAYGVEFKDLCEYVDILSLETGKITRISAIDCHFDYRDSIFKHEYQHSHAIVSVGLKLAKKWTPKLSYGDLARLDPTTVTPQQVFDTVCHTRKVKLPDPTITGNAGSFFKNPVVSAKIAKEIKAKNPICPQYEQPNGDVKLAAGWLIDQCGLKGYEIGGAAVHKDQALVLINKNQATGQDIVNLAKYVSQVVAERFGILLEPEVRFIGKNGEVNAMECIS</sequence>
<gene>
    <name evidence="20" type="primary">murB</name>
    <name evidence="22" type="ORF">M998_1976</name>
</gene>
<comment type="function">
    <text evidence="2 20">Cell wall formation.</text>
</comment>
<dbReference type="RefSeq" id="WP_068437270.1">
    <property type="nucleotide sequence ID" value="NZ_LXEW01000029.1"/>
</dbReference>
<name>A0A1B7JV16_9GAMM</name>
<evidence type="ECO:0000256" key="8">
    <source>
        <dbReference type="ARBA" id="ARBA00022490"/>
    </source>
</evidence>
<evidence type="ECO:0000256" key="7">
    <source>
        <dbReference type="ARBA" id="ARBA00015188"/>
    </source>
</evidence>
<dbReference type="SUPFAM" id="SSF56176">
    <property type="entry name" value="FAD-binding/transporter-associated domain-like"/>
    <property type="match status" value="1"/>
</dbReference>
<organism evidence="22 23">
    <name type="scientific">Providencia heimbachae ATCC 35613</name>
    <dbReference type="NCBI Taxonomy" id="1354272"/>
    <lineage>
        <taxon>Bacteria</taxon>
        <taxon>Pseudomonadati</taxon>
        <taxon>Pseudomonadota</taxon>
        <taxon>Gammaproteobacteria</taxon>
        <taxon>Enterobacterales</taxon>
        <taxon>Morganellaceae</taxon>
        <taxon>Providencia</taxon>
    </lineage>
</organism>
<evidence type="ECO:0000313" key="22">
    <source>
        <dbReference type="EMBL" id="OAT51738.1"/>
    </source>
</evidence>
<dbReference type="InterPro" id="IPR036318">
    <property type="entry name" value="FAD-bd_PCMH-like_sf"/>
</dbReference>
<dbReference type="InterPro" id="IPR011601">
    <property type="entry name" value="MurB_C"/>
</dbReference>
<dbReference type="InterPro" id="IPR016167">
    <property type="entry name" value="FAD-bd_PCMH_sub1"/>
</dbReference>
<evidence type="ECO:0000256" key="9">
    <source>
        <dbReference type="ARBA" id="ARBA00022618"/>
    </source>
</evidence>